<evidence type="ECO:0000313" key="2">
    <source>
        <dbReference type="Proteomes" id="UP000198757"/>
    </source>
</evidence>
<organism evidence="1 2">
    <name type="scientific">Niabella drilacis (strain DSM 25811 / CCM 8410 / CCUG 62505 / LMG 26954 / E90)</name>
    <dbReference type="NCBI Taxonomy" id="1285928"/>
    <lineage>
        <taxon>Bacteria</taxon>
        <taxon>Pseudomonadati</taxon>
        <taxon>Bacteroidota</taxon>
        <taxon>Chitinophagia</taxon>
        <taxon>Chitinophagales</taxon>
        <taxon>Chitinophagaceae</taxon>
        <taxon>Niabella</taxon>
    </lineage>
</organism>
<dbReference type="Gene3D" id="2.170.130.10">
    <property type="entry name" value="TonB-dependent receptor, plug domain"/>
    <property type="match status" value="1"/>
</dbReference>
<sequence length="818" mass="89689">MPAITVQMLIFAFTMMIKLKHSACYKRFFLLLLLAPGAFASLKAQDIMGKIERFASYFTPERAYIHYDKSSYSPGETIWFKAYLLAEIAPAEASKTFYIDWIDDKGKILQHTSSPLVNGMTNGQFELPDTYTGKSLTVKAYTSWMLNFDSSFLYSKKLPVISSAPPAAGKTGADMKPALTFFPEGGDAVAGLQNKIAYKAVNAFGDPVKISGIVVDEGGKFVDSIRNMHDGMGYILLTPKPNAKYTAKWKDDKKTDYTTPLPAIKPEGIVLKVAVVPGKRNFEVQVSPGAAAGTDSLHIVGTMYQHAVFNISRSQKAGPVTGSIPLESLPYGILTITVFDKNWKPLAERITYVDNNSAYARPATMEVEHWGLSHRGRNELIITLPEAAPASLSVAVTDLAIGGDSTENIFSGLMLTGELKGKVFNPAYYFKDSSFQVQQHLDLVMLTNGWRRFNWDKLIAGELPAIRYPRDSSYISVSGKLTGIMPSSISPGSSIIVMMKQKDTEGKMLMMPITKDGRFNDPSSIFFDTARVAFKIQDKTLDGSAVQFMPDKLRVPDAGTAWRAPFAADTAGSAYHLRLAAAANAIAEKNRYKELEAVTVAAKTKSPVQVLDDKYSSGLFKGDLNAVQLDVLNDPFAKSAMDIFTYLQGKVAGLQISGSGSSASLNWRGGAPQIYIDEMPADVSFASSINVNDIAYIKAFRPPFVGGANGANGAIAIYTRRGDDVKPEPGKGMSASRIEGYTAIKEFYVPKYYSQFVAPDADKDIRTTIYWNPNIVVDPKKNQVMISFYNNDVTDAFRVVIQGMTLEGKLIHHEENME</sequence>
<evidence type="ECO:0000313" key="1">
    <source>
        <dbReference type="EMBL" id="SDD48852.1"/>
    </source>
</evidence>
<proteinExistence type="predicted"/>
<dbReference type="Gene3D" id="2.60.40.1930">
    <property type="match status" value="1"/>
</dbReference>
<dbReference type="STRING" id="1285928.SAMN04487894_109201"/>
<evidence type="ECO:0008006" key="3">
    <source>
        <dbReference type="Google" id="ProtNLM"/>
    </source>
</evidence>
<accession>A0A1G6V5J0</accession>
<keyword evidence="2" id="KW-1185">Reference proteome</keyword>
<reference evidence="2" key="1">
    <citation type="submission" date="2016-10" db="EMBL/GenBank/DDBJ databases">
        <authorList>
            <person name="Varghese N."/>
            <person name="Submissions S."/>
        </authorList>
    </citation>
    <scope>NUCLEOTIDE SEQUENCE [LARGE SCALE GENOMIC DNA]</scope>
    <source>
        <strain evidence="2">DSM 25811 / CCM 8410 / LMG 26954 / E90</strain>
    </source>
</reference>
<dbReference type="AlphaFoldDB" id="A0A1G6V5J0"/>
<dbReference type="Proteomes" id="UP000198757">
    <property type="component" value="Unassembled WGS sequence"/>
</dbReference>
<dbReference type="EMBL" id="FMZO01000009">
    <property type="protein sequence ID" value="SDD48852.1"/>
    <property type="molecule type" value="Genomic_DNA"/>
</dbReference>
<gene>
    <name evidence="1" type="ORF">SAMN04487894_109201</name>
</gene>
<dbReference type="SUPFAM" id="SSF56935">
    <property type="entry name" value="Porins"/>
    <property type="match status" value="1"/>
</dbReference>
<dbReference type="InterPro" id="IPR037066">
    <property type="entry name" value="Plug_dom_sf"/>
</dbReference>
<protein>
    <recommendedName>
        <fullName evidence="3">TonB-dependent Receptor Plug Domain</fullName>
    </recommendedName>
</protein>
<name>A0A1G6V5J0_NIADE</name>